<comment type="catalytic activity">
    <reaction evidence="4">
        <text>DNA(n) + a 2'-deoxyribonucleoside 5'-triphosphate = DNA(n+1) + diphosphate</text>
        <dbReference type="Rhea" id="RHEA:22508"/>
        <dbReference type="Rhea" id="RHEA-COMP:17339"/>
        <dbReference type="Rhea" id="RHEA-COMP:17340"/>
        <dbReference type="ChEBI" id="CHEBI:33019"/>
        <dbReference type="ChEBI" id="CHEBI:61560"/>
        <dbReference type="ChEBI" id="CHEBI:173112"/>
        <dbReference type="EC" id="2.7.7.7"/>
    </reaction>
</comment>
<keyword evidence="2 4" id="KW-0515">Mutator protein</keyword>
<keyword evidence="4" id="KW-0227">DNA damage</keyword>
<dbReference type="Gene3D" id="3.40.1170.60">
    <property type="match status" value="1"/>
</dbReference>
<dbReference type="NCBIfam" id="NF002677">
    <property type="entry name" value="PRK02406.1"/>
    <property type="match status" value="1"/>
</dbReference>
<dbReference type="HAMAP" id="MF_01113">
    <property type="entry name" value="DNApol_IV"/>
    <property type="match status" value="1"/>
</dbReference>
<sequence>MRQTVGSPVSGRLASPHTQPERSTRSRFSSHRSKTMILHIDMDAFYASIEQRDRPELRGKPVVVGGGGGRGVVAAASYEAREYGIHSALPGSRAVKLCPHAIFVRGRHAHYAEVGRQVREIFTRYTPVIQPLSLDEAFLDVSGTERLFGDAETIGRRIQTEIATELNLPSSVGVAPRKFIAKIASDYGKPKGFVVVREDQIHEFLDPLPVERVWGVGKVGAQRLHRLGLRRIADIRRYEESWFKQKLGSWGCHLWRLANGIDSREVVSDRRAKQISHERTFSEDQSDFEFLHSVVCFLCEQTAMRLRRHERKTATIGLKYRREDFQTFSKSKALETPIDDTASIIRVATELLHTMRQTQPRPVRLIGVSLSSLVSGDTPTQLSLFDNPDQGVAERRVDKVVDQLAKQLGQSQIYRAGSHHWRNRPRE</sequence>
<keyword evidence="4 7" id="KW-0808">Transferase</keyword>
<feature type="site" description="Substrate discrimination" evidence="4">
    <location>
        <position position="46"/>
    </location>
</feature>
<dbReference type="InterPro" id="IPR022880">
    <property type="entry name" value="DNApol_IV"/>
</dbReference>
<feature type="binding site" evidence="4">
    <location>
        <position position="41"/>
    </location>
    <ligand>
        <name>Mg(2+)</name>
        <dbReference type="ChEBI" id="CHEBI:18420"/>
    </ligand>
</feature>
<dbReference type="InterPro" id="IPR017961">
    <property type="entry name" value="DNA_pol_Y-fam_little_finger"/>
</dbReference>
<comment type="similarity">
    <text evidence="1 4">Belongs to the DNA polymerase type-Y family.</text>
</comment>
<accession>A0ABT7PQ92</accession>
<keyword evidence="8" id="KW-1185">Reference proteome</keyword>
<dbReference type="PROSITE" id="PS50173">
    <property type="entry name" value="UMUC"/>
    <property type="match status" value="1"/>
</dbReference>
<evidence type="ECO:0000256" key="3">
    <source>
        <dbReference type="ARBA" id="ARBA00022932"/>
    </source>
</evidence>
<evidence type="ECO:0000256" key="2">
    <source>
        <dbReference type="ARBA" id="ARBA00022457"/>
    </source>
</evidence>
<keyword evidence="4 7" id="KW-0548">Nucleotidyltransferase</keyword>
<evidence type="ECO:0000256" key="1">
    <source>
        <dbReference type="ARBA" id="ARBA00010945"/>
    </source>
</evidence>
<feature type="region of interest" description="Disordered" evidence="5">
    <location>
        <begin position="1"/>
        <end position="32"/>
    </location>
</feature>
<dbReference type="RefSeq" id="WP_289166588.1">
    <property type="nucleotide sequence ID" value="NZ_JASZZN010000024.1"/>
</dbReference>
<dbReference type="EC" id="2.7.7.7" evidence="4"/>
<evidence type="ECO:0000256" key="4">
    <source>
        <dbReference type="HAMAP-Rule" id="MF_01113"/>
    </source>
</evidence>
<keyword evidence="4" id="KW-0235">DNA replication</keyword>
<dbReference type="PANTHER" id="PTHR11076">
    <property type="entry name" value="DNA REPAIR POLYMERASE UMUC / TRANSFERASE FAMILY MEMBER"/>
    <property type="match status" value="1"/>
</dbReference>
<dbReference type="InterPro" id="IPR024728">
    <property type="entry name" value="PolY_HhH_motif"/>
</dbReference>
<dbReference type="Gene3D" id="3.30.70.270">
    <property type="match status" value="1"/>
</dbReference>
<dbReference type="InterPro" id="IPR050116">
    <property type="entry name" value="DNA_polymerase-Y"/>
</dbReference>
<dbReference type="InterPro" id="IPR001126">
    <property type="entry name" value="UmuC"/>
</dbReference>
<dbReference type="InterPro" id="IPR036775">
    <property type="entry name" value="DNA_pol_Y-fam_lit_finger_sf"/>
</dbReference>
<comment type="function">
    <text evidence="4">Poorly processive, error-prone DNA polymerase involved in untargeted mutagenesis. Copies undamaged DNA at stalled replication forks, which arise in vivo from mismatched or misaligned primer ends. These misaligned primers can be extended by PolIV. Exhibits no 3'-5' exonuclease (proofreading) activity. May be involved in translesional synthesis, in conjunction with the beta clamp from PolIII.</text>
</comment>
<dbReference type="Pfam" id="PF00817">
    <property type="entry name" value="IMS"/>
    <property type="match status" value="1"/>
</dbReference>
<keyword evidence="4" id="KW-0238">DNA-binding</keyword>
<keyword evidence="3 4" id="KW-0239">DNA-directed DNA polymerase</keyword>
<keyword evidence="4" id="KW-0460">Magnesium</keyword>
<dbReference type="PANTHER" id="PTHR11076:SF33">
    <property type="entry name" value="DNA POLYMERASE KAPPA"/>
    <property type="match status" value="1"/>
</dbReference>
<proteinExistence type="inferred from homology"/>
<dbReference type="GO" id="GO:0003887">
    <property type="term" value="F:DNA-directed DNA polymerase activity"/>
    <property type="evidence" value="ECO:0007669"/>
    <property type="project" value="UniProtKB-EC"/>
</dbReference>
<feature type="active site" evidence="4">
    <location>
        <position position="136"/>
    </location>
</feature>
<organism evidence="7 8">
    <name type="scientific">Roseiconus lacunae</name>
    <dbReference type="NCBI Taxonomy" id="2605694"/>
    <lineage>
        <taxon>Bacteria</taxon>
        <taxon>Pseudomonadati</taxon>
        <taxon>Planctomycetota</taxon>
        <taxon>Planctomycetia</taxon>
        <taxon>Pirellulales</taxon>
        <taxon>Pirellulaceae</taxon>
        <taxon>Roseiconus</taxon>
    </lineage>
</organism>
<reference evidence="7 8" key="1">
    <citation type="submission" date="2023-06" db="EMBL/GenBank/DDBJ databases">
        <title>Roseiconus lacunae JC819 isolated from Gulf of Mannar region, Tamil Nadu.</title>
        <authorList>
            <person name="Pk S."/>
            <person name="Ch S."/>
            <person name="Ch V.R."/>
        </authorList>
    </citation>
    <scope>NUCLEOTIDE SEQUENCE [LARGE SCALE GENOMIC DNA]</scope>
    <source>
        <strain evidence="7 8">JC819</strain>
    </source>
</reference>
<feature type="binding site" evidence="4">
    <location>
        <position position="135"/>
    </location>
    <ligand>
        <name>Mg(2+)</name>
        <dbReference type="ChEBI" id="CHEBI:18420"/>
    </ligand>
</feature>
<keyword evidence="4" id="KW-0963">Cytoplasm</keyword>
<evidence type="ECO:0000313" key="8">
    <source>
        <dbReference type="Proteomes" id="UP001239462"/>
    </source>
</evidence>
<dbReference type="Gene3D" id="1.10.150.20">
    <property type="entry name" value="5' to 3' exonuclease, C-terminal subdomain"/>
    <property type="match status" value="1"/>
</dbReference>
<evidence type="ECO:0000259" key="6">
    <source>
        <dbReference type="PROSITE" id="PS50173"/>
    </source>
</evidence>
<comment type="cofactor">
    <cofactor evidence="4">
        <name>Mg(2+)</name>
        <dbReference type="ChEBI" id="CHEBI:18420"/>
    </cofactor>
    <text evidence="4">Binds 2 magnesium ions per subunit.</text>
</comment>
<dbReference type="Pfam" id="PF11799">
    <property type="entry name" value="IMS_C"/>
    <property type="match status" value="1"/>
</dbReference>
<dbReference type="Proteomes" id="UP001239462">
    <property type="component" value="Unassembled WGS sequence"/>
</dbReference>
<keyword evidence="4" id="KW-0234">DNA repair</keyword>
<feature type="domain" description="UmuC" evidence="6">
    <location>
        <begin position="37"/>
        <end position="217"/>
    </location>
</feature>
<dbReference type="SUPFAM" id="SSF100879">
    <property type="entry name" value="Lesion bypass DNA polymerase (Y-family), little finger domain"/>
    <property type="match status" value="1"/>
</dbReference>
<dbReference type="Gene3D" id="3.30.1490.100">
    <property type="entry name" value="DNA polymerase, Y-family, little finger domain"/>
    <property type="match status" value="1"/>
</dbReference>
<comment type="caution">
    <text evidence="7">The sequence shown here is derived from an EMBL/GenBank/DDBJ whole genome shotgun (WGS) entry which is preliminary data.</text>
</comment>
<dbReference type="SUPFAM" id="SSF56672">
    <property type="entry name" value="DNA/RNA polymerases"/>
    <property type="match status" value="1"/>
</dbReference>
<evidence type="ECO:0000256" key="5">
    <source>
        <dbReference type="SAM" id="MobiDB-lite"/>
    </source>
</evidence>
<dbReference type="CDD" id="cd03586">
    <property type="entry name" value="PolY_Pol_IV_kappa"/>
    <property type="match status" value="1"/>
</dbReference>
<comment type="subcellular location">
    <subcellularLocation>
        <location evidence="4">Cytoplasm</location>
    </subcellularLocation>
</comment>
<comment type="subunit">
    <text evidence="4">Monomer.</text>
</comment>
<gene>
    <name evidence="4" type="primary">dinB</name>
    <name evidence="7" type="ORF">QTN89_24560</name>
</gene>
<dbReference type="NCBIfam" id="NF002882">
    <property type="entry name" value="PRK03348.1"/>
    <property type="match status" value="1"/>
</dbReference>
<dbReference type="NCBIfam" id="NF002751">
    <property type="entry name" value="PRK02794.1"/>
    <property type="match status" value="1"/>
</dbReference>
<protein>
    <recommendedName>
        <fullName evidence="4">DNA polymerase IV</fullName>
        <shortName evidence="4">Pol IV</shortName>
        <ecNumber evidence="4">2.7.7.7</ecNumber>
    </recommendedName>
</protein>
<dbReference type="InterPro" id="IPR043128">
    <property type="entry name" value="Rev_trsase/Diguanyl_cyclase"/>
</dbReference>
<evidence type="ECO:0000313" key="7">
    <source>
        <dbReference type="EMBL" id="MDM4018648.1"/>
    </source>
</evidence>
<dbReference type="EMBL" id="JASZZN010000024">
    <property type="protein sequence ID" value="MDM4018648.1"/>
    <property type="molecule type" value="Genomic_DNA"/>
</dbReference>
<keyword evidence="4" id="KW-0479">Metal-binding</keyword>
<dbReference type="InterPro" id="IPR043502">
    <property type="entry name" value="DNA/RNA_pol_sf"/>
</dbReference>
<dbReference type="Pfam" id="PF11798">
    <property type="entry name" value="IMS_HHH"/>
    <property type="match status" value="1"/>
</dbReference>
<name>A0ABT7PQ92_9BACT</name>